<dbReference type="Gene3D" id="2.80.10.50">
    <property type="match status" value="3"/>
</dbReference>
<reference evidence="11 12" key="1">
    <citation type="submission" date="2014-01" db="EMBL/GenBank/DDBJ databases">
        <title>Full genme sequencing of cellulolytic bacterium Gynuella sunshinyii YC6258T gen. nov., sp. nov.</title>
        <authorList>
            <person name="Khan H."/>
            <person name="Chung E.J."/>
            <person name="Chung Y.R."/>
        </authorList>
    </citation>
    <scope>NUCLEOTIDE SEQUENCE [LARGE SCALE GENOMIC DNA]</scope>
    <source>
        <strain evidence="11 12">YC6258</strain>
    </source>
</reference>
<dbReference type="GO" id="GO:0005576">
    <property type="term" value="C:extracellular region"/>
    <property type="evidence" value="ECO:0007669"/>
    <property type="project" value="UniProtKB-SubCell"/>
</dbReference>
<feature type="signal peptide" evidence="8">
    <location>
        <begin position="1"/>
        <end position="28"/>
    </location>
</feature>
<dbReference type="Pfam" id="PF00544">
    <property type="entry name" value="Pectate_lyase_4"/>
    <property type="match status" value="1"/>
</dbReference>
<feature type="domain" description="Pectate lyase" evidence="10">
    <location>
        <begin position="246"/>
        <end position="465"/>
    </location>
</feature>
<dbReference type="EC" id="4.2.2.10" evidence="6"/>
<dbReference type="CDD" id="cd00161">
    <property type="entry name" value="beta-trefoil_Ricin-like"/>
    <property type="match status" value="1"/>
</dbReference>
<dbReference type="InterPro" id="IPR012334">
    <property type="entry name" value="Pectin_lyas_fold"/>
</dbReference>
<evidence type="ECO:0000256" key="2">
    <source>
        <dbReference type="ARBA" id="ARBA00023180"/>
    </source>
</evidence>
<comment type="similarity">
    <text evidence="7">Belongs to the polysaccharide lyase 1 family.</text>
</comment>
<keyword evidence="3 7" id="KW-0456">Lyase</keyword>
<keyword evidence="7" id="KW-0624">Polysaccharide degradation</keyword>
<dbReference type="GO" id="GO:0000272">
    <property type="term" value="P:polysaccharide catabolic process"/>
    <property type="evidence" value="ECO:0007669"/>
    <property type="project" value="UniProtKB-KW"/>
</dbReference>
<dbReference type="SUPFAM" id="SSF51126">
    <property type="entry name" value="Pectin lyase-like"/>
    <property type="match status" value="1"/>
</dbReference>
<evidence type="ECO:0000256" key="4">
    <source>
        <dbReference type="ARBA" id="ARBA00036818"/>
    </source>
</evidence>
<dbReference type="SUPFAM" id="SSF50370">
    <property type="entry name" value="Ricin B-like lectins"/>
    <property type="match status" value="1"/>
</dbReference>
<evidence type="ECO:0000259" key="9">
    <source>
        <dbReference type="SMART" id="SM00458"/>
    </source>
</evidence>
<dbReference type="InterPro" id="IPR011050">
    <property type="entry name" value="Pectin_lyase_fold/virulence"/>
</dbReference>
<dbReference type="InterPro" id="IPR045032">
    <property type="entry name" value="PEL"/>
</dbReference>
<sequence length="556" mass="59042">MKKCISGMLQQVIGLSVLNMALVSVVQAADLDDGVISPIVGVNAGLCLGVKDSSNSAGATLQSQTCNGSNYQKWQMSKDAARYFTIKNVGSGLCLDVTGWSSSEGTVLQQWTCSSADVQKWNVSDQGGDQYAVISKYSNLAMDVYGARKTNGVDIIQWSWNGAANQKWTFPNATSGGSGSSDGPIGFGSGVTGGAGGEVVTVSTPDQLKSALSGNTPRIIRVSGSIDFRNTEGNATELGCTYSENSCSYNGKQEKILNVGSYCSGRSLYNITYDKAGKSPLTVGSNKTIIGVGAYSGIKGKGLRMVSGVSNVIIRNLSITDINDGIIWGGDAITIDNASKIWIDHNYLARIGRQFIVTGWGTAQNVTISGNYLDGTTDYGHYCNRRHYWNALLLGENQSITIVGNRFHMTSGRSPKFSKQSSASSAGILHMVNNYFDQNYGVGFDGDYAGTVLMEGNYYEKGSNFSPIASSSTGTPLFAPLDSSIGSANNTCRSVLGRNCQSNYDTNSQGNFVINSSAMSNIQGNGSWLNAVRSVSPKSYSEVKSQSFGPQSNITY</sequence>
<keyword evidence="1" id="KW-1015">Disulfide bond</keyword>
<dbReference type="InterPro" id="IPR002022">
    <property type="entry name" value="Pec_lyase"/>
</dbReference>
<evidence type="ECO:0000256" key="5">
    <source>
        <dbReference type="ARBA" id="ARBA00037631"/>
    </source>
</evidence>
<dbReference type="STRING" id="1445510.YC6258_01698"/>
<dbReference type="PROSITE" id="PS50231">
    <property type="entry name" value="RICIN_B_LECTIN"/>
    <property type="match status" value="1"/>
</dbReference>
<accession>A0A0C5VHP3</accession>
<evidence type="ECO:0000256" key="3">
    <source>
        <dbReference type="ARBA" id="ARBA00023239"/>
    </source>
</evidence>
<proteinExistence type="inferred from homology"/>
<dbReference type="InterPro" id="IPR000772">
    <property type="entry name" value="Ricin_B_lectin"/>
</dbReference>
<dbReference type="KEGG" id="gsn:YC6258_01698"/>
<dbReference type="Proteomes" id="UP000032266">
    <property type="component" value="Chromosome"/>
</dbReference>
<keyword evidence="2" id="KW-0325">Glycoprotein</keyword>
<dbReference type="OrthoDB" id="9146392at2"/>
<feature type="domain" description="Ricin B lectin" evidence="9">
    <location>
        <begin position="33"/>
        <end position="171"/>
    </location>
</feature>
<gene>
    <name evidence="11" type="ORF">YC6258_01698</name>
</gene>
<dbReference type="SMART" id="SM00656">
    <property type="entry name" value="Amb_all"/>
    <property type="match status" value="1"/>
</dbReference>
<keyword evidence="7" id="KW-0964">Secreted</keyword>
<dbReference type="Gene3D" id="2.160.20.10">
    <property type="entry name" value="Single-stranded right-handed beta-helix, Pectin lyase-like"/>
    <property type="match status" value="1"/>
</dbReference>
<comment type="subcellular location">
    <subcellularLocation>
        <location evidence="7">Secreted</location>
    </subcellularLocation>
</comment>
<keyword evidence="8" id="KW-0732">Signal</keyword>
<protein>
    <recommendedName>
        <fullName evidence="6">pectin lyase</fullName>
        <ecNumber evidence="6">4.2.2.10</ecNumber>
    </recommendedName>
</protein>
<keyword evidence="7" id="KW-0119">Carbohydrate metabolism</keyword>
<dbReference type="GO" id="GO:0047490">
    <property type="term" value="F:pectin lyase activity"/>
    <property type="evidence" value="ECO:0007669"/>
    <property type="project" value="UniProtKB-EC"/>
</dbReference>
<evidence type="ECO:0000259" key="10">
    <source>
        <dbReference type="SMART" id="SM00656"/>
    </source>
</evidence>
<evidence type="ECO:0000256" key="8">
    <source>
        <dbReference type="SAM" id="SignalP"/>
    </source>
</evidence>
<dbReference type="AlphaFoldDB" id="A0A0C5VHP3"/>
<feature type="chain" id="PRO_5002183694" description="pectin lyase" evidence="8">
    <location>
        <begin position="29"/>
        <end position="556"/>
    </location>
</feature>
<dbReference type="RefSeq" id="WP_052830135.1">
    <property type="nucleotide sequence ID" value="NZ_CP007142.1"/>
</dbReference>
<evidence type="ECO:0000313" key="11">
    <source>
        <dbReference type="EMBL" id="AJQ93746.1"/>
    </source>
</evidence>
<evidence type="ECO:0000256" key="7">
    <source>
        <dbReference type="RuleBase" id="RU361173"/>
    </source>
</evidence>
<evidence type="ECO:0000313" key="12">
    <source>
        <dbReference type="Proteomes" id="UP000032266"/>
    </source>
</evidence>
<dbReference type="GO" id="GO:0030570">
    <property type="term" value="F:pectate lyase activity"/>
    <property type="evidence" value="ECO:0007669"/>
    <property type="project" value="InterPro"/>
</dbReference>
<evidence type="ECO:0000256" key="6">
    <source>
        <dbReference type="ARBA" id="ARBA00039082"/>
    </source>
</evidence>
<name>A0A0C5VHP3_9GAMM</name>
<dbReference type="InterPro" id="IPR035992">
    <property type="entry name" value="Ricin_B-like_lectins"/>
</dbReference>
<dbReference type="EMBL" id="CP007142">
    <property type="protein sequence ID" value="AJQ93746.1"/>
    <property type="molecule type" value="Genomic_DNA"/>
</dbReference>
<dbReference type="PANTHER" id="PTHR31683:SF67">
    <property type="entry name" value="PECTIN LYASE F-RELATED"/>
    <property type="match status" value="1"/>
</dbReference>
<evidence type="ECO:0000256" key="1">
    <source>
        <dbReference type="ARBA" id="ARBA00023157"/>
    </source>
</evidence>
<comment type="catalytic activity">
    <reaction evidence="4">
        <text>Eliminative cleavage of (1-&gt;4)-alpha-D-galacturonan methyl ester to give oligosaccharides with 4-deoxy-6-O-methyl-alpha-D-galact-4-enuronosyl groups at their non-reducing ends.</text>
        <dbReference type="EC" id="4.2.2.10"/>
    </reaction>
</comment>
<dbReference type="PANTHER" id="PTHR31683">
    <property type="entry name" value="PECTATE LYASE 18-RELATED"/>
    <property type="match status" value="1"/>
</dbReference>
<dbReference type="Pfam" id="PF14200">
    <property type="entry name" value="RicinB_lectin_2"/>
    <property type="match status" value="1"/>
</dbReference>
<keyword evidence="12" id="KW-1185">Reference proteome</keyword>
<dbReference type="HOGENOM" id="CLU_489808_0_0_6"/>
<comment type="function">
    <text evidence="5">Pectinolytic enzymes consist of four classes of enzymes: pectin lyase, polygalacturonase, pectin methylesterase and rhamnogalacturonase. Among pectinolytic enzymes, pectin lyase is the most important in depolymerization of pectin, since it cleaves internal glycosidic bonds of highly methylated pectins.</text>
</comment>
<dbReference type="SMART" id="SM00458">
    <property type="entry name" value="RICIN"/>
    <property type="match status" value="1"/>
</dbReference>
<organism evidence="11 12">
    <name type="scientific">Gynuella sunshinyii YC6258</name>
    <dbReference type="NCBI Taxonomy" id="1445510"/>
    <lineage>
        <taxon>Bacteria</taxon>
        <taxon>Pseudomonadati</taxon>
        <taxon>Pseudomonadota</taxon>
        <taxon>Gammaproteobacteria</taxon>
        <taxon>Oceanospirillales</taxon>
        <taxon>Saccharospirillaceae</taxon>
        <taxon>Gynuella</taxon>
    </lineage>
</organism>